<sequence length="131" mass="14394">MAATATTTLSLVLFLSLLSASTISETQAQAESIVHVTSKLPGNTDAMHIHCTSKDLVVIYRELRAGQSCSWTAEEKTPSYCTAGWTGKMATWPAFEPSRDAGHGKVLWLVKEDGFYLSRDGSRWVKEAVWN</sequence>
<dbReference type="GO" id="GO:0060320">
    <property type="term" value="P:rejection of self pollen"/>
    <property type="evidence" value="ECO:0007669"/>
    <property type="project" value="UniProtKB-KW"/>
</dbReference>
<dbReference type="PANTHER" id="PTHR35630">
    <property type="entry name" value="LEGUMINOSIN GROUP486 SECRETED PEPTIDE"/>
    <property type="match status" value="1"/>
</dbReference>
<dbReference type="InterPro" id="IPR010264">
    <property type="entry name" value="Self-incomp_S1"/>
</dbReference>
<evidence type="ECO:0000256" key="4">
    <source>
        <dbReference type="ARBA" id="ARBA00022525"/>
    </source>
</evidence>
<evidence type="ECO:0000256" key="5">
    <source>
        <dbReference type="ARBA" id="ARBA00022729"/>
    </source>
</evidence>
<gene>
    <name evidence="8" type="primary">LOC115743286</name>
</gene>
<feature type="chain" id="PRO_5034761877" evidence="6">
    <location>
        <begin position="29"/>
        <end position="131"/>
    </location>
</feature>
<dbReference type="OrthoDB" id="826549at2759"/>
<accession>A0A8B8PGE0</accession>
<comment type="subcellular location">
    <subcellularLocation>
        <location evidence="1">Secreted</location>
    </subcellularLocation>
</comment>
<evidence type="ECO:0000256" key="2">
    <source>
        <dbReference type="ARBA" id="ARBA00005581"/>
    </source>
</evidence>
<dbReference type="GO" id="GO:0005576">
    <property type="term" value="C:extracellular region"/>
    <property type="evidence" value="ECO:0007669"/>
    <property type="project" value="UniProtKB-SubCell"/>
</dbReference>
<keyword evidence="7" id="KW-1185">Reference proteome</keyword>
<protein>
    <submittedName>
        <fullName evidence="8">Uncharacterized protein LOC115743286</fullName>
    </submittedName>
</protein>
<reference evidence="8" key="2">
    <citation type="submission" date="2025-08" db="UniProtKB">
        <authorList>
            <consortium name="RefSeq"/>
        </authorList>
    </citation>
    <scope>IDENTIFICATION</scope>
    <source>
        <tissue evidence="8">Leaf</tissue>
    </source>
</reference>
<evidence type="ECO:0000313" key="8">
    <source>
        <dbReference type="RefSeq" id="XP_030533870.1"/>
    </source>
</evidence>
<comment type="similarity">
    <text evidence="2">Belongs to the plant self-incompatibility (S1) protein family.</text>
</comment>
<evidence type="ECO:0000256" key="3">
    <source>
        <dbReference type="ARBA" id="ARBA00022471"/>
    </source>
</evidence>
<evidence type="ECO:0000256" key="6">
    <source>
        <dbReference type="SAM" id="SignalP"/>
    </source>
</evidence>
<dbReference type="RefSeq" id="XP_030533870.1">
    <property type="nucleotide sequence ID" value="XM_030678010.1"/>
</dbReference>
<dbReference type="KEGG" id="rarg:115743286"/>
<dbReference type="GeneID" id="115743286"/>
<evidence type="ECO:0000256" key="1">
    <source>
        <dbReference type="ARBA" id="ARBA00004613"/>
    </source>
</evidence>
<feature type="signal peptide" evidence="6">
    <location>
        <begin position="1"/>
        <end position="28"/>
    </location>
</feature>
<dbReference type="PANTHER" id="PTHR35630:SF1">
    <property type="entry name" value="LEGUMINOSIN GROUP486 SECRETED PEPTIDE"/>
    <property type="match status" value="1"/>
</dbReference>
<keyword evidence="4" id="KW-0964">Secreted</keyword>
<dbReference type="Pfam" id="PF05938">
    <property type="entry name" value="Self-incomp_S1"/>
    <property type="match status" value="1"/>
</dbReference>
<dbReference type="AlphaFoldDB" id="A0A8B8PGE0"/>
<name>A0A8B8PGE0_9MYRT</name>
<reference evidence="7" key="1">
    <citation type="submission" date="2025-05" db="UniProtKB">
        <authorList>
            <consortium name="RefSeq"/>
        </authorList>
    </citation>
    <scope>NUCLEOTIDE SEQUENCE [LARGE SCALE GENOMIC DNA]</scope>
</reference>
<keyword evidence="5 6" id="KW-0732">Signal</keyword>
<evidence type="ECO:0000313" key="7">
    <source>
        <dbReference type="Proteomes" id="UP000827889"/>
    </source>
</evidence>
<dbReference type="Proteomes" id="UP000827889">
    <property type="component" value="Chromosome 1"/>
</dbReference>
<proteinExistence type="inferred from homology"/>
<keyword evidence="3" id="KW-0713">Self-incompatibility</keyword>
<organism evidence="7 8">
    <name type="scientific">Rhodamnia argentea</name>
    <dbReference type="NCBI Taxonomy" id="178133"/>
    <lineage>
        <taxon>Eukaryota</taxon>
        <taxon>Viridiplantae</taxon>
        <taxon>Streptophyta</taxon>
        <taxon>Embryophyta</taxon>
        <taxon>Tracheophyta</taxon>
        <taxon>Spermatophyta</taxon>
        <taxon>Magnoliopsida</taxon>
        <taxon>eudicotyledons</taxon>
        <taxon>Gunneridae</taxon>
        <taxon>Pentapetalae</taxon>
        <taxon>rosids</taxon>
        <taxon>malvids</taxon>
        <taxon>Myrtales</taxon>
        <taxon>Myrtaceae</taxon>
        <taxon>Myrtoideae</taxon>
        <taxon>Myrteae</taxon>
        <taxon>Australasian group</taxon>
        <taxon>Rhodamnia</taxon>
    </lineage>
</organism>